<sequence>MMAGLVRMSLDEPEEVRPFEGGKGQLALVNLAAGGVGRAVFEPGWRWSEHVRPIVGTDSCQASHAGYVISGRLRVEMDDGEAAEFGEGDFMLCPPGHDAWVVGDVPCVMLDWQGYADYAKPKG</sequence>
<comment type="caution">
    <text evidence="2">The sequence shown here is derived from an EMBL/GenBank/DDBJ whole genome shotgun (WGS) entry which is preliminary data.</text>
</comment>
<evidence type="ECO:0000313" key="3">
    <source>
        <dbReference type="Proteomes" id="UP001165041"/>
    </source>
</evidence>
<evidence type="ECO:0000313" key="2">
    <source>
        <dbReference type="EMBL" id="GLW74554.1"/>
    </source>
</evidence>
<evidence type="ECO:0000259" key="1">
    <source>
        <dbReference type="Pfam" id="PF07883"/>
    </source>
</evidence>
<dbReference type="Proteomes" id="UP001165041">
    <property type="component" value="Unassembled WGS sequence"/>
</dbReference>
<gene>
    <name evidence="2" type="ORF">Kpho02_68520</name>
</gene>
<protein>
    <submittedName>
        <fullName evidence="2">Cupin</fullName>
    </submittedName>
</protein>
<dbReference type="InterPro" id="IPR013096">
    <property type="entry name" value="Cupin_2"/>
</dbReference>
<dbReference type="EMBL" id="BSSA01000036">
    <property type="protein sequence ID" value="GLW74554.1"/>
    <property type="molecule type" value="Genomic_DNA"/>
</dbReference>
<name>A0A9W6V3N1_9ACTN</name>
<feature type="domain" description="Cupin type-2" evidence="1">
    <location>
        <begin position="64"/>
        <end position="111"/>
    </location>
</feature>
<dbReference type="AlphaFoldDB" id="A0A9W6V3N1"/>
<dbReference type="Gene3D" id="2.60.120.10">
    <property type="entry name" value="Jelly Rolls"/>
    <property type="match status" value="1"/>
</dbReference>
<dbReference type="InterPro" id="IPR011051">
    <property type="entry name" value="RmlC_Cupin_sf"/>
</dbReference>
<proteinExistence type="predicted"/>
<dbReference type="CDD" id="cd06990">
    <property type="entry name" value="cupin_DUF861"/>
    <property type="match status" value="1"/>
</dbReference>
<organism evidence="2 3">
    <name type="scientific">Kitasatospora phosalacinea</name>
    <dbReference type="NCBI Taxonomy" id="2065"/>
    <lineage>
        <taxon>Bacteria</taxon>
        <taxon>Bacillati</taxon>
        <taxon>Actinomycetota</taxon>
        <taxon>Actinomycetes</taxon>
        <taxon>Kitasatosporales</taxon>
        <taxon>Streptomycetaceae</taxon>
        <taxon>Kitasatospora</taxon>
    </lineage>
</organism>
<dbReference type="Pfam" id="PF07883">
    <property type="entry name" value="Cupin_2"/>
    <property type="match status" value="1"/>
</dbReference>
<dbReference type="SUPFAM" id="SSF51182">
    <property type="entry name" value="RmlC-like cupins"/>
    <property type="match status" value="1"/>
</dbReference>
<reference evidence="2" key="1">
    <citation type="submission" date="2023-02" db="EMBL/GenBank/DDBJ databases">
        <title>Kitasatospora phosalacinea NBRC 14627.</title>
        <authorList>
            <person name="Ichikawa N."/>
            <person name="Sato H."/>
            <person name="Tonouchi N."/>
        </authorList>
    </citation>
    <scope>NUCLEOTIDE SEQUENCE</scope>
    <source>
        <strain evidence="2">NBRC 14627</strain>
    </source>
</reference>
<dbReference type="InterPro" id="IPR014710">
    <property type="entry name" value="RmlC-like_jellyroll"/>
</dbReference>
<accession>A0A9W6V3N1</accession>